<feature type="compositionally biased region" description="Polar residues" evidence="1">
    <location>
        <begin position="9"/>
        <end position="18"/>
    </location>
</feature>
<feature type="region of interest" description="Disordered" evidence="1">
    <location>
        <begin position="1"/>
        <end position="44"/>
    </location>
</feature>
<protein>
    <submittedName>
        <fullName evidence="2">Uncharacterized protein</fullName>
    </submittedName>
</protein>
<dbReference type="EMBL" id="JAGKQH010000012">
    <property type="protein sequence ID" value="KAG6585968.1"/>
    <property type="molecule type" value="Genomic_DNA"/>
</dbReference>
<accession>A0AAV6MQP1</accession>
<sequence length="199" mass="21312">MVVFKNLDPGTSNVNLGNEGQPVEGTAPAEAVPKPTAQSASRDQPTVVITLEALQSLIESRVDQAMQSRVDQAVQAALAGLGSQAAPTAPVSGQTTLVSEAPGVGVQTVIPPTRLTELPGTAVVTEAPSRMLAPRGIIRVLAVRYNQVVNENLFKYPRARNSRRYHNELIVGLIQTRYVITVARLVISPEYVVVQRTLI</sequence>
<gene>
    <name evidence="2" type="ORF">SDJN03_18701</name>
</gene>
<name>A0AAV6MQP1_9ROSI</name>
<organism evidence="2 3">
    <name type="scientific">Cucurbita argyrosperma subsp. sororia</name>
    <dbReference type="NCBI Taxonomy" id="37648"/>
    <lineage>
        <taxon>Eukaryota</taxon>
        <taxon>Viridiplantae</taxon>
        <taxon>Streptophyta</taxon>
        <taxon>Embryophyta</taxon>
        <taxon>Tracheophyta</taxon>
        <taxon>Spermatophyta</taxon>
        <taxon>Magnoliopsida</taxon>
        <taxon>eudicotyledons</taxon>
        <taxon>Gunneridae</taxon>
        <taxon>Pentapetalae</taxon>
        <taxon>rosids</taxon>
        <taxon>fabids</taxon>
        <taxon>Cucurbitales</taxon>
        <taxon>Cucurbitaceae</taxon>
        <taxon>Cucurbiteae</taxon>
        <taxon>Cucurbita</taxon>
    </lineage>
</organism>
<reference evidence="2 3" key="1">
    <citation type="journal article" date="2021" name="Hortic Res">
        <title>The domestication of Cucurbita argyrosperma as revealed by the genome of its wild relative.</title>
        <authorList>
            <person name="Barrera-Redondo J."/>
            <person name="Sanchez-de la Vega G."/>
            <person name="Aguirre-Liguori J.A."/>
            <person name="Castellanos-Morales G."/>
            <person name="Gutierrez-Guerrero Y.T."/>
            <person name="Aguirre-Dugua X."/>
            <person name="Aguirre-Planter E."/>
            <person name="Tenaillon M.I."/>
            <person name="Lira-Saade R."/>
            <person name="Eguiarte L.E."/>
        </authorList>
    </citation>
    <scope>NUCLEOTIDE SEQUENCE [LARGE SCALE GENOMIC DNA]</scope>
    <source>
        <strain evidence="2">JBR-2021</strain>
    </source>
</reference>
<dbReference type="AlphaFoldDB" id="A0AAV6MQP1"/>
<feature type="non-terminal residue" evidence="2">
    <location>
        <position position="1"/>
    </location>
</feature>
<proteinExistence type="predicted"/>
<evidence type="ECO:0000256" key="1">
    <source>
        <dbReference type="SAM" id="MobiDB-lite"/>
    </source>
</evidence>
<evidence type="ECO:0000313" key="2">
    <source>
        <dbReference type="EMBL" id="KAG6585968.1"/>
    </source>
</evidence>
<comment type="caution">
    <text evidence="2">The sequence shown here is derived from an EMBL/GenBank/DDBJ whole genome shotgun (WGS) entry which is preliminary data.</text>
</comment>
<dbReference type="Proteomes" id="UP000685013">
    <property type="component" value="Chromosome 12"/>
</dbReference>
<keyword evidence="3" id="KW-1185">Reference proteome</keyword>
<evidence type="ECO:0000313" key="3">
    <source>
        <dbReference type="Proteomes" id="UP000685013"/>
    </source>
</evidence>